<feature type="compositionally biased region" description="Polar residues" evidence="1">
    <location>
        <begin position="241"/>
        <end position="259"/>
    </location>
</feature>
<dbReference type="AlphaFoldDB" id="A0A270B7G2"/>
<protein>
    <submittedName>
        <fullName evidence="2">Uncharacterized protein</fullName>
    </submittedName>
</protein>
<accession>A0A270B7G2</accession>
<dbReference type="EMBL" id="NDFP01000020">
    <property type="protein sequence ID" value="PAL20591.1"/>
    <property type="molecule type" value="Genomic_DNA"/>
</dbReference>
<evidence type="ECO:0000313" key="2">
    <source>
        <dbReference type="EMBL" id="PAL20591.1"/>
    </source>
</evidence>
<sequence length="266" mass="28743">MTVLGSTDYLYLYNGNTEIDVANSSSITTAKTSSQENVGSQTLSEDVVSLSEDAQIFITSNNTSAVLPDETQSLKEKIDQQFQDVEKNGSFITFDTSKGGQLFNWSSFTDEELAQITLNKKGSFSKDISIDASGALSARVAHSLNGLDDHGDYHLGVKALFSHMGADVREALNWTAADDAAIDRSIAWDQKNYGSDASMPASILGYLDAKSQHGAASISSSKGGIESLLLYYRKEELKQSSDLSNGTEKSEDIQAQGNTEFLPVTY</sequence>
<dbReference type="Proteomes" id="UP000216033">
    <property type="component" value="Unassembled WGS sequence"/>
</dbReference>
<feature type="region of interest" description="Disordered" evidence="1">
    <location>
        <begin position="241"/>
        <end position="266"/>
    </location>
</feature>
<organism evidence="2 3">
    <name type="scientific">Acetobacter syzygii</name>
    <dbReference type="NCBI Taxonomy" id="146476"/>
    <lineage>
        <taxon>Bacteria</taxon>
        <taxon>Pseudomonadati</taxon>
        <taxon>Pseudomonadota</taxon>
        <taxon>Alphaproteobacteria</taxon>
        <taxon>Acetobacterales</taxon>
        <taxon>Acetobacteraceae</taxon>
        <taxon>Acetobacter</taxon>
    </lineage>
</organism>
<proteinExistence type="predicted"/>
<evidence type="ECO:0000313" key="3">
    <source>
        <dbReference type="Proteomes" id="UP000216033"/>
    </source>
</evidence>
<comment type="caution">
    <text evidence="2">The sequence shown here is derived from an EMBL/GenBank/DDBJ whole genome shotgun (WGS) entry which is preliminary data.</text>
</comment>
<keyword evidence="3" id="KW-1185">Reference proteome</keyword>
<reference evidence="2 3" key="1">
    <citation type="submission" date="2017-04" db="EMBL/GenBank/DDBJ databases">
        <title>Kefir bacterial isolates.</title>
        <authorList>
            <person name="Kim Y."/>
            <person name="Blasche S."/>
            <person name="Patil K.R."/>
        </authorList>
    </citation>
    <scope>NUCLEOTIDE SEQUENCE [LARGE SCALE GENOMIC DNA]</scope>
    <source>
        <strain evidence="2 3">KR-2</strain>
    </source>
</reference>
<evidence type="ECO:0000256" key="1">
    <source>
        <dbReference type="SAM" id="MobiDB-lite"/>
    </source>
</evidence>
<dbReference type="RefSeq" id="WP_095351977.1">
    <property type="nucleotide sequence ID" value="NZ_JABUNT010000017.1"/>
</dbReference>
<name>A0A270B7G2_9PROT</name>
<gene>
    <name evidence="2" type="ORF">B9K05_12890</name>
</gene>